<name>Q02D41_SOLUE</name>
<dbReference type="InParanoid" id="Q02D41"/>
<protein>
    <submittedName>
        <fullName evidence="2">Uncharacterized protein</fullName>
    </submittedName>
</protein>
<dbReference type="HOGENOM" id="CLU_1383372_0_0_0"/>
<dbReference type="KEGG" id="sus:Acid_0009"/>
<dbReference type="OrthoDB" id="129682at2"/>
<feature type="chain" id="PRO_5004163916" evidence="1">
    <location>
        <begin position="22"/>
        <end position="197"/>
    </location>
</feature>
<reference evidence="2" key="1">
    <citation type="submission" date="2006-10" db="EMBL/GenBank/DDBJ databases">
        <title>Complete sequence of Solibacter usitatus Ellin6076.</title>
        <authorList>
            <consortium name="US DOE Joint Genome Institute"/>
            <person name="Copeland A."/>
            <person name="Lucas S."/>
            <person name="Lapidus A."/>
            <person name="Barry K."/>
            <person name="Detter J.C."/>
            <person name="Glavina del Rio T."/>
            <person name="Hammon N."/>
            <person name="Israni S."/>
            <person name="Dalin E."/>
            <person name="Tice H."/>
            <person name="Pitluck S."/>
            <person name="Thompson L.S."/>
            <person name="Brettin T."/>
            <person name="Bruce D."/>
            <person name="Han C."/>
            <person name="Tapia R."/>
            <person name="Gilna P."/>
            <person name="Schmutz J."/>
            <person name="Larimer F."/>
            <person name="Land M."/>
            <person name="Hauser L."/>
            <person name="Kyrpides N."/>
            <person name="Mikhailova N."/>
            <person name="Janssen P.H."/>
            <person name="Kuske C.R."/>
            <person name="Richardson P."/>
        </authorList>
    </citation>
    <scope>NUCLEOTIDE SEQUENCE</scope>
    <source>
        <strain evidence="2">Ellin6076</strain>
    </source>
</reference>
<accession>Q02D41</accession>
<organism evidence="2">
    <name type="scientific">Solibacter usitatus (strain Ellin6076)</name>
    <dbReference type="NCBI Taxonomy" id="234267"/>
    <lineage>
        <taxon>Bacteria</taxon>
        <taxon>Pseudomonadati</taxon>
        <taxon>Acidobacteriota</taxon>
        <taxon>Terriglobia</taxon>
        <taxon>Bryobacterales</taxon>
        <taxon>Solibacteraceae</taxon>
        <taxon>Candidatus Solibacter</taxon>
    </lineage>
</organism>
<evidence type="ECO:0000313" key="2">
    <source>
        <dbReference type="EMBL" id="ABJ81025.1"/>
    </source>
</evidence>
<dbReference type="EMBL" id="CP000473">
    <property type="protein sequence ID" value="ABJ81025.1"/>
    <property type="molecule type" value="Genomic_DNA"/>
</dbReference>
<proteinExistence type="predicted"/>
<dbReference type="AlphaFoldDB" id="Q02D41"/>
<evidence type="ECO:0000256" key="1">
    <source>
        <dbReference type="SAM" id="SignalP"/>
    </source>
</evidence>
<feature type="signal peptide" evidence="1">
    <location>
        <begin position="1"/>
        <end position="21"/>
    </location>
</feature>
<gene>
    <name evidence="2" type="ordered locus">Acid_0009</name>
</gene>
<keyword evidence="1" id="KW-0732">Signal</keyword>
<sequence precursor="true">MCNSILRILLATFLMFPKLYAGDAKCNLPVVTIYVNEKVNLPLKQRARAIFVATRAFREIGVQLNWRDGAVPPDPQSPSCARADIIELQVDQAADADRPPDSLAYAIAGSSSGPRIHVFLDRVDAFSAPVPNLFGYVLAHEIAHVLQGMARHSEDGILKARWRGRDYNRMATLSLRFSREDADRIAYYLTHQHRPTE</sequence>